<keyword evidence="2" id="KW-1185">Reference proteome</keyword>
<evidence type="ECO:0000313" key="2">
    <source>
        <dbReference type="Proteomes" id="UP000295281"/>
    </source>
</evidence>
<reference evidence="1 2" key="1">
    <citation type="submission" date="2019-03" db="EMBL/GenBank/DDBJ databases">
        <title>Genomic Encyclopedia of Type Strains, Phase IV (KMG-IV): sequencing the most valuable type-strain genomes for metagenomic binning, comparative biology and taxonomic classification.</title>
        <authorList>
            <person name="Goeker M."/>
        </authorList>
    </citation>
    <scope>NUCLEOTIDE SEQUENCE [LARGE SCALE GENOMIC DNA]</scope>
    <source>
        <strain evidence="1 2">DSM 46770</strain>
    </source>
</reference>
<comment type="caution">
    <text evidence="1">The sequence shown here is derived from an EMBL/GenBank/DDBJ whole genome shotgun (WGS) entry which is preliminary data.</text>
</comment>
<name>A0A4R6V3U1_9ACTN</name>
<dbReference type="EMBL" id="SNYN01000004">
    <property type="protein sequence ID" value="TDQ53388.1"/>
    <property type="molecule type" value="Genomic_DNA"/>
</dbReference>
<evidence type="ECO:0008006" key="3">
    <source>
        <dbReference type="Google" id="ProtNLM"/>
    </source>
</evidence>
<dbReference type="SUPFAM" id="SSF48452">
    <property type="entry name" value="TPR-like"/>
    <property type="match status" value="1"/>
</dbReference>
<dbReference type="OrthoDB" id="3531090at2"/>
<organism evidence="1 2">
    <name type="scientific">Actinorugispora endophytica</name>
    <dbReference type="NCBI Taxonomy" id="1605990"/>
    <lineage>
        <taxon>Bacteria</taxon>
        <taxon>Bacillati</taxon>
        <taxon>Actinomycetota</taxon>
        <taxon>Actinomycetes</taxon>
        <taxon>Streptosporangiales</taxon>
        <taxon>Nocardiopsidaceae</taxon>
        <taxon>Actinorugispora</taxon>
    </lineage>
</organism>
<dbReference type="Proteomes" id="UP000295281">
    <property type="component" value="Unassembled WGS sequence"/>
</dbReference>
<dbReference type="RefSeq" id="WP_133740903.1">
    <property type="nucleotide sequence ID" value="NZ_SNYN01000004.1"/>
</dbReference>
<evidence type="ECO:0000313" key="1">
    <source>
        <dbReference type="EMBL" id="TDQ53388.1"/>
    </source>
</evidence>
<dbReference type="InterPro" id="IPR011990">
    <property type="entry name" value="TPR-like_helical_dom_sf"/>
</dbReference>
<proteinExistence type="predicted"/>
<gene>
    <name evidence="1" type="ORF">EV190_104178</name>
</gene>
<dbReference type="AlphaFoldDB" id="A0A4R6V3U1"/>
<accession>A0A4R6V3U1</accession>
<sequence length="390" mass="40766">MTATPGTPVSDSAAGDAEAASLCDQARDLAEAGHLERAAAVYERVVAGTAPRHRARAALGLAVVRERAGDAEGARRADETAVATGHPEFAPRAAYHLALLHESAGRAADAADAWSAVLDFGNERYLGAAHHGLARLAEERGDPDAARGHWQQALDAAADPAAVAETARDYAERLLARGAAAEAADVIAQGLRARESPALRVLLGAVHVESAIAEFGAAADGADGLDAGTAAVAHELLARLLALRGDPGAAERVWRDGVAHRDAEVAAGVRSRLRRGFLEPDAEAVEQAGGAAEAPWWDPYLEAAVAQDSAPMLTGELFVALSRIHGRLAVPYANGRVSAAELRAAVEEALLTPSEYVWGRALHDDFRERLRRASGGGADVLPEGWPDRER</sequence>
<dbReference type="Gene3D" id="1.25.40.10">
    <property type="entry name" value="Tetratricopeptide repeat domain"/>
    <property type="match status" value="2"/>
</dbReference>
<protein>
    <recommendedName>
        <fullName evidence="3">Tetratricopeptide repeat protein</fullName>
    </recommendedName>
</protein>